<sequence>MTTDANSSDRMIKLPEVISMTGLSRSSIYLLIKKGNFPPQIKLSTRSSGWLSKEINSWLESRPRGSQN</sequence>
<evidence type="ECO:0000313" key="2">
    <source>
        <dbReference type="Proteomes" id="UP000443353"/>
    </source>
</evidence>
<dbReference type="AlphaFoldDB" id="A0A7X3G0W8"/>
<dbReference type="InterPro" id="IPR052931">
    <property type="entry name" value="Prophage_regulatory_activator"/>
</dbReference>
<dbReference type="RefSeq" id="WP_160408671.1">
    <property type="nucleotide sequence ID" value="NZ_WSES01000003.1"/>
</dbReference>
<dbReference type="PANTHER" id="PTHR36154">
    <property type="entry name" value="DNA-BINDING TRANSCRIPTIONAL ACTIVATOR ALPA"/>
    <property type="match status" value="1"/>
</dbReference>
<accession>A0A7X3G0W8</accession>
<organism evidence="1 2">
    <name type="scientific">Massilia cellulosiltytica</name>
    <dbReference type="NCBI Taxonomy" id="2683234"/>
    <lineage>
        <taxon>Bacteria</taxon>
        <taxon>Pseudomonadati</taxon>
        <taxon>Pseudomonadota</taxon>
        <taxon>Betaproteobacteria</taxon>
        <taxon>Burkholderiales</taxon>
        <taxon>Oxalobacteraceae</taxon>
        <taxon>Telluria group</taxon>
        <taxon>Massilia</taxon>
    </lineage>
</organism>
<dbReference type="Gene3D" id="1.10.238.160">
    <property type="match status" value="1"/>
</dbReference>
<dbReference type="PANTHER" id="PTHR36154:SF1">
    <property type="entry name" value="DNA-BINDING TRANSCRIPTIONAL ACTIVATOR ALPA"/>
    <property type="match status" value="1"/>
</dbReference>
<gene>
    <name evidence="1" type="ORF">GPY61_11725</name>
</gene>
<keyword evidence="2" id="KW-1185">Reference proteome</keyword>
<dbReference type="Proteomes" id="UP000443353">
    <property type="component" value="Unassembled WGS sequence"/>
</dbReference>
<evidence type="ECO:0000313" key="1">
    <source>
        <dbReference type="EMBL" id="MVW60597.1"/>
    </source>
</evidence>
<dbReference type="InterPro" id="IPR010260">
    <property type="entry name" value="AlpA"/>
</dbReference>
<comment type="caution">
    <text evidence="1">The sequence shown here is derived from an EMBL/GenBank/DDBJ whole genome shotgun (WGS) entry which is preliminary data.</text>
</comment>
<proteinExistence type="predicted"/>
<dbReference type="EMBL" id="WSES01000003">
    <property type="protein sequence ID" value="MVW60597.1"/>
    <property type="molecule type" value="Genomic_DNA"/>
</dbReference>
<reference evidence="1 2" key="1">
    <citation type="submission" date="2019-12" db="EMBL/GenBank/DDBJ databases">
        <authorList>
            <person name="Li C."/>
            <person name="Zhao J."/>
        </authorList>
    </citation>
    <scope>NUCLEOTIDE SEQUENCE [LARGE SCALE GENOMIC DNA]</scope>
    <source>
        <strain evidence="1 2">NEAU-DD11</strain>
    </source>
</reference>
<name>A0A7X3G0W8_9BURK</name>
<protein>
    <submittedName>
        <fullName evidence="1">AlpA family phage regulatory protein</fullName>
    </submittedName>
</protein>
<dbReference type="Pfam" id="PF05930">
    <property type="entry name" value="Phage_AlpA"/>
    <property type="match status" value="1"/>
</dbReference>